<organism evidence="2 3">
    <name type="scientific">Gadus morhua</name>
    <name type="common">Atlantic cod</name>
    <dbReference type="NCBI Taxonomy" id="8049"/>
    <lineage>
        <taxon>Eukaryota</taxon>
        <taxon>Metazoa</taxon>
        <taxon>Chordata</taxon>
        <taxon>Craniata</taxon>
        <taxon>Vertebrata</taxon>
        <taxon>Euteleostomi</taxon>
        <taxon>Actinopterygii</taxon>
        <taxon>Neopterygii</taxon>
        <taxon>Teleostei</taxon>
        <taxon>Neoteleostei</taxon>
        <taxon>Acanthomorphata</taxon>
        <taxon>Zeiogadaria</taxon>
        <taxon>Gadariae</taxon>
        <taxon>Gadiformes</taxon>
        <taxon>Gadoidei</taxon>
        <taxon>Gadidae</taxon>
        <taxon>Gadus</taxon>
    </lineage>
</organism>
<dbReference type="AlphaFoldDB" id="A0A8C4ZUK4"/>
<dbReference type="SMART" id="SM00409">
    <property type="entry name" value="IG"/>
    <property type="match status" value="1"/>
</dbReference>
<proteinExistence type="predicted"/>
<dbReference type="GO" id="GO:0001786">
    <property type="term" value="F:phosphatidylserine binding"/>
    <property type="evidence" value="ECO:0007669"/>
    <property type="project" value="TreeGrafter"/>
</dbReference>
<dbReference type="Ensembl" id="ENSGMOT00000033638.1">
    <property type="protein sequence ID" value="ENSGMOP00000022458.1"/>
    <property type="gene ID" value="ENSGMOG00000023467.1"/>
</dbReference>
<sequence length="167" mass="18407">MAVLLTVCGGDRDVVVVGLAGHSVTLPCVYDTQYTGGPVRTRFYALLCTYPGRGPPRQETPQAGGRLQLLGRACDGDASLTIQDLQSSDSGLYVCRVRVPGRSNVLKVRVHTTSCNTKAEKTTECAYLFFVYIFASGRGPSLPFYRKHRQNDRIGFHQHRCHPTSPF</sequence>
<dbReference type="InterPro" id="IPR013106">
    <property type="entry name" value="Ig_V-set"/>
</dbReference>
<dbReference type="PANTHER" id="PTHR46608">
    <property type="entry name" value="T-CELL IMMUNOGLOBULIN AND MUCIN DOMAIN-CONTAINING PROTEIN 4"/>
    <property type="match status" value="1"/>
</dbReference>
<dbReference type="InterPro" id="IPR013783">
    <property type="entry name" value="Ig-like_fold"/>
</dbReference>
<dbReference type="GO" id="GO:0060097">
    <property type="term" value="P:cytoskeletal rearrangement involved in phagocytosis, engulfment"/>
    <property type="evidence" value="ECO:0007669"/>
    <property type="project" value="TreeGrafter"/>
</dbReference>
<accession>A0A8C4ZUK4</accession>
<dbReference type="SUPFAM" id="SSF48726">
    <property type="entry name" value="Immunoglobulin"/>
    <property type="match status" value="1"/>
</dbReference>
<feature type="domain" description="Immunoglobulin" evidence="1">
    <location>
        <begin position="13"/>
        <end position="111"/>
    </location>
</feature>
<reference evidence="2" key="1">
    <citation type="submission" date="2025-08" db="UniProtKB">
        <authorList>
            <consortium name="Ensembl"/>
        </authorList>
    </citation>
    <scope>IDENTIFICATION</scope>
</reference>
<name>A0A8C4ZUK4_GADMO</name>
<reference evidence="2" key="2">
    <citation type="submission" date="2025-09" db="UniProtKB">
        <authorList>
            <consortium name="Ensembl"/>
        </authorList>
    </citation>
    <scope>IDENTIFICATION</scope>
</reference>
<keyword evidence="3" id="KW-1185">Reference proteome</keyword>
<dbReference type="PANTHER" id="PTHR46608:SF3">
    <property type="entry name" value="T-CELL IMMUNOGLOBULIN AND MUCIN DOMAIN-CONTAINING PROTEIN 4"/>
    <property type="match status" value="1"/>
</dbReference>
<evidence type="ECO:0000259" key="1">
    <source>
        <dbReference type="SMART" id="SM00409"/>
    </source>
</evidence>
<dbReference type="Proteomes" id="UP000694546">
    <property type="component" value="Chromosome 10"/>
</dbReference>
<dbReference type="Gene3D" id="2.60.40.10">
    <property type="entry name" value="Immunoglobulins"/>
    <property type="match status" value="1"/>
</dbReference>
<dbReference type="GO" id="GO:0043277">
    <property type="term" value="P:apoptotic cell clearance"/>
    <property type="evidence" value="ECO:0007669"/>
    <property type="project" value="TreeGrafter"/>
</dbReference>
<evidence type="ECO:0000313" key="3">
    <source>
        <dbReference type="Proteomes" id="UP000694546"/>
    </source>
</evidence>
<protein>
    <recommendedName>
        <fullName evidence="1">Immunoglobulin domain-containing protein</fullName>
    </recommendedName>
</protein>
<dbReference type="InterPro" id="IPR003599">
    <property type="entry name" value="Ig_sub"/>
</dbReference>
<dbReference type="InterPro" id="IPR036179">
    <property type="entry name" value="Ig-like_dom_sf"/>
</dbReference>
<evidence type="ECO:0000313" key="2">
    <source>
        <dbReference type="Ensembl" id="ENSGMOP00000022458.1"/>
    </source>
</evidence>
<dbReference type="Pfam" id="PF07686">
    <property type="entry name" value="V-set"/>
    <property type="match status" value="1"/>
</dbReference>